<dbReference type="Proteomes" id="UP001574169">
    <property type="component" value="Unassembled WGS sequence"/>
</dbReference>
<dbReference type="EMBL" id="JBCFQL010000001">
    <property type="protein sequence ID" value="MFA9189988.1"/>
    <property type="molecule type" value="Genomic_DNA"/>
</dbReference>
<sequence length="415" mass="48800">MGFENLFNKITKADYYLILMFILLLISISVKFYFNSSGYLSPDSTNYLLLAQNLLDNNSFYISNPDVKIKPFTIWPIGYSVLIFLIAKLTGFSVFLASKFINIAVIFLFINLFKKEFKENTYLYVLVFFFASFIQIYSYSWSESFFIFCIFWFTKSIYSIIINFHSGVRIYISILFSSLLMFLFRYIGSFSFGIIGLLGLYYLFFKKEREKSFFLLMIAVFNTLFMFAYLYNNYLETGYYTGIARNFQSHSSMELFIMLVKSIVSIIIVYSNHVIWKDVAFPLFQVLIIFILVVKYRKKILKNDGDNSKLFFSFVFFIIGLLYLISIALLSCAAYVEELNYRLLAPGSFLIFIALINYFENNLLPRYFKIFKIILVSIAFYSWCVNVPYQVLKDIKNSKPLQVNLYNSESTFVKK</sequence>
<name>A0ABV4T792_9FLAO</name>
<keyword evidence="1" id="KW-0472">Membrane</keyword>
<proteinExistence type="predicted"/>
<evidence type="ECO:0000313" key="2">
    <source>
        <dbReference type="EMBL" id="MFA9189988.1"/>
    </source>
</evidence>
<feature type="transmembrane region" description="Helical" evidence="1">
    <location>
        <begin position="310"/>
        <end position="336"/>
    </location>
</feature>
<feature type="transmembrane region" description="Helical" evidence="1">
    <location>
        <begin position="371"/>
        <end position="391"/>
    </location>
</feature>
<evidence type="ECO:0000256" key="1">
    <source>
        <dbReference type="SAM" id="Phobius"/>
    </source>
</evidence>
<gene>
    <name evidence="2" type="ORF">AAGV28_01275</name>
</gene>
<accession>A0ABV4T792</accession>
<keyword evidence="3" id="KW-1185">Reference proteome</keyword>
<keyword evidence="1" id="KW-0812">Transmembrane</keyword>
<feature type="transmembrane region" description="Helical" evidence="1">
    <location>
        <begin position="15"/>
        <end position="34"/>
    </location>
</feature>
<feature type="transmembrane region" description="Helical" evidence="1">
    <location>
        <begin position="77"/>
        <end position="110"/>
    </location>
</feature>
<dbReference type="RefSeq" id="WP_373405017.1">
    <property type="nucleotide sequence ID" value="NZ_JBCFQL010000001.1"/>
</dbReference>
<comment type="caution">
    <text evidence="2">The sequence shown here is derived from an EMBL/GenBank/DDBJ whole genome shotgun (WGS) entry which is preliminary data.</text>
</comment>
<keyword evidence="1" id="KW-1133">Transmembrane helix</keyword>
<reference evidence="2 3" key="1">
    <citation type="submission" date="2024-04" db="EMBL/GenBank/DDBJ databases">
        <title>New Clade of Flavobacterium.</title>
        <authorList>
            <person name="Matos L."/>
            <person name="Proenca D.N."/>
            <person name="Fransisco R.M."/>
            <person name="Chung A.P."/>
            <person name="Maccario L."/>
            <person name="Sorensen S.J."/>
            <person name="Morais P.V."/>
        </authorList>
    </citation>
    <scope>NUCLEOTIDE SEQUENCE [LARGE SCALE GENOMIC DNA]</scope>
    <source>
        <strain evidence="2 3">FZUC8N2.13</strain>
    </source>
</reference>
<feature type="transmembrane region" description="Helical" evidence="1">
    <location>
        <begin position="171"/>
        <end position="201"/>
    </location>
</feature>
<feature type="transmembrane region" description="Helical" evidence="1">
    <location>
        <begin position="342"/>
        <end position="359"/>
    </location>
</feature>
<evidence type="ECO:0008006" key="4">
    <source>
        <dbReference type="Google" id="ProtNLM"/>
    </source>
</evidence>
<feature type="transmembrane region" description="Helical" evidence="1">
    <location>
        <begin position="279"/>
        <end position="298"/>
    </location>
</feature>
<feature type="transmembrane region" description="Helical" evidence="1">
    <location>
        <begin position="213"/>
        <end position="232"/>
    </location>
</feature>
<organism evidence="2 3">
    <name type="scientific">Flavobacterium zubiriense</name>
    <dbReference type="NCBI Taxonomy" id="3138075"/>
    <lineage>
        <taxon>Bacteria</taxon>
        <taxon>Pseudomonadati</taxon>
        <taxon>Bacteroidota</taxon>
        <taxon>Flavobacteriia</taxon>
        <taxon>Flavobacteriales</taxon>
        <taxon>Flavobacteriaceae</taxon>
        <taxon>Flavobacterium</taxon>
    </lineage>
</organism>
<feature type="transmembrane region" description="Helical" evidence="1">
    <location>
        <begin position="145"/>
        <end position="164"/>
    </location>
</feature>
<protein>
    <recommendedName>
        <fullName evidence="4">Glycosyltransferase RgtA/B/C/D-like domain-containing protein</fullName>
    </recommendedName>
</protein>
<feature type="transmembrane region" description="Helical" evidence="1">
    <location>
        <begin position="253"/>
        <end position="273"/>
    </location>
</feature>
<feature type="transmembrane region" description="Helical" evidence="1">
    <location>
        <begin position="122"/>
        <end position="139"/>
    </location>
</feature>
<evidence type="ECO:0000313" key="3">
    <source>
        <dbReference type="Proteomes" id="UP001574169"/>
    </source>
</evidence>